<dbReference type="KEGG" id="pef:A7E78_07930"/>
<dbReference type="GO" id="GO:0006935">
    <property type="term" value="P:chemotaxis"/>
    <property type="evidence" value="ECO:0007669"/>
    <property type="project" value="InterPro"/>
</dbReference>
<dbReference type="EMBL" id="CP015519">
    <property type="protein sequence ID" value="APG27770.1"/>
    <property type="molecule type" value="Genomic_DNA"/>
</dbReference>
<dbReference type="AlphaFoldDB" id="A0A1L3GPG4"/>
<comment type="subcellular location">
    <subcellularLocation>
        <location evidence="1">Cytoplasm</location>
    </subcellularLocation>
</comment>
<dbReference type="GO" id="GO:0007165">
    <property type="term" value="P:signal transduction"/>
    <property type="evidence" value="ECO:0007669"/>
    <property type="project" value="InterPro"/>
</dbReference>
<dbReference type="PANTHER" id="PTHR22617:SF45">
    <property type="entry name" value="CHEMOTAXIS PROTEIN CHEW"/>
    <property type="match status" value="1"/>
</dbReference>
<evidence type="ECO:0000256" key="1">
    <source>
        <dbReference type="ARBA" id="ARBA00004496"/>
    </source>
</evidence>
<dbReference type="Gene3D" id="2.30.30.40">
    <property type="entry name" value="SH3 Domains"/>
    <property type="match status" value="1"/>
</dbReference>
<evidence type="ECO:0000313" key="6">
    <source>
        <dbReference type="Proteomes" id="UP000182517"/>
    </source>
</evidence>
<dbReference type="PROSITE" id="PS50851">
    <property type="entry name" value="CHEW"/>
    <property type="match status" value="1"/>
</dbReference>
<evidence type="ECO:0000313" key="5">
    <source>
        <dbReference type="EMBL" id="APG27770.1"/>
    </source>
</evidence>
<evidence type="ECO:0000256" key="3">
    <source>
        <dbReference type="ARBA" id="ARBA00022490"/>
    </source>
</evidence>
<dbReference type="InterPro" id="IPR039315">
    <property type="entry name" value="CheW"/>
</dbReference>
<dbReference type="SUPFAM" id="SSF50341">
    <property type="entry name" value="CheW-like"/>
    <property type="match status" value="1"/>
</dbReference>
<dbReference type="Pfam" id="PF01584">
    <property type="entry name" value="CheW"/>
    <property type="match status" value="1"/>
</dbReference>
<evidence type="ECO:0000259" key="4">
    <source>
        <dbReference type="PROSITE" id="PS50851"/>
    </source>
</evidence>
<protein>
    <recommendedName>
        <fullName evidence="2">Chemotaxis protein CheW</fullName>
    </recommendedName>
</protein>
<dbReference type="RefSeq" id="WP_072283737.1">
    <property type="nucleotide sequence ID" value="NZ_CP015519.1"/>
</dbReference>
<feature type="domain" description="CheW-like" evidence="4">
    <location>
        <begin position="23"/>
        <end position="160"/>
    </location>
</feature>
<evidence type="ECO:0000256" key="2">
    <source>
        <dbReference type="ARBA" id="ARBA00021483"/>
    </source>
</evidence>
<keyword evidence="6" id="KW-1185">Reference proteome</keyword>
<organism evidence="5 6">
    <name type="scientific">Syntrophotalea acetylenivorans</name>
    <dbReference type="NCBI Taxonomy" id="1842532"/>
    <lineage>
        <taxon>Bacteria</taxon>
        <taxon>Pseudomonadati</taxon>
        <taxon>Thermodesulfobacteriota</taxon>
        <taxon>Desulfuromonadia</taxon>
        <taxon>Desulfuromonadales</taxon>
        <taxon>Syntrophotaleaceae</taxon>
        <taxon>Syntrophotalea</taxon>
    </lineage>
</organism>
<dbReference type="CDD" id="cd00732">
    <property type="entry name" value="CheW"/>
    <property type="match status" value="1"/>
</dbReference>
<dbReference type="SMART" id="SM00260">
    <property type="entry name" value="CheW"/>
    <property type="match status" value="1"/>
</dbReference>
<dbReference type="GO" id="GO:0005829">
    <property type="term" value="C:cytosol"/>
    <property type="evidence" value="ECO:0007669"/>
    <property type="project" value="TreeGrafter"/>
</dbReference>
<dbReference type="STRING" id="1842532.A7E78_07930"/>
<keyword evidence="3" id="KW-0963">Cytoplasm</keyword>
<gene>
    <name evidence="5" type="ORF">A7E78_07930</name>
</gene>
<sequence length="160" mass="17260">MENRSNLAVEDSAALDGMEDSQEGRYLTFRLGSEDYGIAICHVVEIVGLQKITAVPNQPPFMKGVINLRGKIIPLMDGRIRFGLGEEAYDDRTCVIVTDVEGRITGLIVDRVNEVLEIPAEQVEPPAAANGGGPESYVCGLGKVGDSVKVLLDVKPLFNC</sequence>
<dbReference type="Proteomes" id="UP000182517">
    <property type="component" value="Chromosome"/>
</dbReference>
<dbReference type="PANTHER" id="PTHR22617">
    <property type="entry name" value="CHEMOTAXIS SENSOR HISTIDINE KINASE-RELATED"/>
    <property type="match status" value="1"/>
</dbReference>
<dbReference type="OrthoDB" id="9790406at2"/>
<proteinExistence type="predicted"/>
<dbReference type="InterPro" id="IPR036061">
    <property type="entry name" value="CheW-like_dom_sf"/>
</dbReference>
<accession>A0A1L3GPG4</accession>
<dbReference type="Gene3D" id="2.40.50.180">
    <property type="entry name" value="CheA-289, Domain 4"/>
    <property type="match status" value="1"/>
</dbReference>
<dbReference type="InterPro" id="IPR002545">
    <property type="entry name" value="CheW-lke_dom"/>
</dbReference>
<reference evidence="5 6" key="1">
    <citation type="journal article" date="2017" name="Genome Announc.">
        <title>Complete Genome Sequences of Two Acetylene-Fermenting Pelobacter acetylenicus Strains.</title>
        <authorList>
            <person name="Sutton J.M."/>
            <person name="Baesman S.M."/>
            <person name="Fierst J.L."/>
            <person name="Poret-Peterson A.T."/>
            <person name="Oremland R.S."/>
            <person name="Dunlap D.S."/>
            <person name="Akob D.M."/>
        </authorList>
    </citation>
    <scope>NUCLEOTIDE SEQUENCE [LARGE SCALE GENOMIC DNA]</scope>
    <source>
        <strain evidence="5 6">SFB93</strain>
    </source>
</reference>
<name>A0A1L3GPG4_9BACT</name>